<gene>
    <name evidence="2" type="ORF">A2994_00380</name>
</gene>
<dbReference type="Proteomes" id="UP000179010">
    <property type="component" value="Unassembled WGS sequence"/>
</dbReference>
<dbReference type="CDD" id="cd02976">
    <property type="entry name" value="NrdH"/>
    <property type="match status" value="1"/>
</dbReference>
<dbReference type="SUPFAM" id="SSF52833">
    <property type="entry name" value="Thioredoxin-like"/>
    <property type="match status" value="1"/>
</dbReference>
<evidence type="ECO:0000313" key="2">
    <source>
        <dbReference type="EMBL" id="OGB85058.1"/>
    </source>
</evidence>
<reference evidence="2 3" key="1">
    <citation type="journal article" date="2016" name="Nat. Commun.">
        <title>Thousands of microbial genomes shed light on interconnected biogeochemical processes in an aquifer system.</title>
        <authorList>
            <person name="Anantharaman K."/>
            <person name="Brown C.T."/>
            <person name="Hug L.A."/>
            <person name="Sharon I."/>
            <person name="Castelle C.J."/>
            <person name="Probst A.J."/>
            <person name="Thomas B.C."/>
            <person name="Singh A."/>
            <person name="Wilkins M.J."/>
            <person name="Karaoz U."/>
            <person name="Brodie E.L."/>
            <person name="Williams K.H."/>
            <person name="Hubbard S.S."/>
            <person name="Banfield J.F."/>
        </authorList>
    </citation>
    <scope>NUCLEOTIDE SEQUENCE [LARGE SCALE GENOMIC DNA]</scope>
</reference>
<comment type="caution">
    <text evidence="2">The sequence shown here is derived from an EMBL/GenBank/DDBJ whole genome shotgun (WGS) entry which is preliminary data.</text>
</comment>
<accession>A0A1F4PN41</accession>
<dbReference type="GO" id="GO:0045454">
    <property type="term" value="P:cell redox homeostasis"/>
    <property type="evidence" value="ECO:0007669"/>
    <property type="project" value="TreeGrafter"/>
</dbReference>
<dbReference type="Pfam" id="PF00462">
    <property type="entry name" value="Glutaredoxin"/>
    <property type="match status" value="1"/>
</dbReference>
<name>A0A1F4PN41_UNCK3</name>
<proteinExistence type="predicted"/>
<sequence length="87" mass="9842">MTQPKQYIIYSTPTCGYCRLLKDWLTEQGVAFENVDVAMDPKRGQEMIQKTGQMGVPVSLITLADNREEIILGFDQRRIAALLGLPR</sequence>
<organism evidence="2 3">
    <name type="scientific">candidate division Kazan bacterium RIFCSPLOWO2_01_FULL_48_13</name>
    <dbReference type="NCBI Taxonomy" id="1798539"/>
    <lineage>
        <taxon>Bacteria</taxon>
        <taxon>Bacteria division Kazan-3B-28</taxon>
    </lineage>
</organism>
<dbReference type="InterPro" id="IPR051548">
    <property type="entry name" value="Grx-like_ET"/>
</dbReference>
<evidence type="ECO:0000259" key="1">
    <source>
        <dbReference type="Pfam" id="PF00462"/>
    </source>
</evidence>
<dbReference type="InterPro" id="IPR036249">
    <property type="entry name" value="Thioredoxin-like_sf"/>
</dbReference>
<dbReference type="STRING" id="1798539.A2994_00380"/>
<dbReference type="PANTHER" id="PTHR34386">
    <property type="entry name" value="GLUTAREDOXIN"/>
    <property type="match status" value="1"/>
</dbReference>
<evidence type="ECO:0000313" key="3">
    <source>
        <dbReference type="Proteomes" id="UP000179010"/>
    </source>
</evidence>
<dbReference type="InterPro" id="IPR002109">
    <property type="entry name" value="Glutaredoxin"/>
</dbReference>
<dbReference type="GO" id="GO:0009055">
    <property type="term" value="F:electron transfer activity"/>
    <property type="evidence" value="ECO:0007669"/>
    <property type="project" value="TreeGrafter"/>
</dbReference>
<dbReference type="Gene3D" id="3.40.30.10">
    <property type="entry name" value="Glutaredoxin"/>
    <property type="match status" value="1"/>
</dbReference>
<dbReference type="AlphaFoldDB" id="A0A1F4PN41"/>
<dbReference type="EMBL" id="METE01000011">
    <property type="protein sequence ID" value="OGB85058.1"/>
    <property type="molecule type" value="Genomic_DNA"/>
</dbReference>
<feature type="domain" description="Glutaredoxin" evidence="1">
    <location>
        <begin position="8"/>
        <end position="58"/>
    </location>
</feature>
<dbReference type="PANTHER" id="PTHR34386:SF1">
    <property type="entry name" value="GLUTAREDOXIN-LIKE PROTEIN NRDH"/>
    <property type="match status" value="1"/>
</dbReference>
<protein>
    <recommendedName>
        <fullName evidence="1">Glutaredoxin domain-containing protein</fullName>
    </recommendedName>
</protein>
<dbReference type="PROSITE" id="PS51354">
    <property type="entry name" value="GLUTAREDOXIN_2"/>
    <property type="match status" value="1"/>
</dbReference>